<dbReference type="PANTHER" id="PTHR44757">
    <property type="entry name" value="DIGUANYLATE CYCLASE DGCP"/>
    <property type="match status" value="1"/>
</dbReference>
<dbReference type="Pfam" id="PF17152">
    <property type="entry name" value="CHASE8"/>
    <property type="match status" value="1"/>
</dbReference>
<evidence type="ECO:0000256" key="1">
    <source>
        <dbReference type="ARBA" id="ARBA00001946"/>
    </source>
</evidence>
<dbReference type="InterPro" id="IPR029787">
    <property type="entry name" value="Nucleotide_cyclase"/>
</dbReference>
<gene>
    <name evidence="6" type="ORF">C9I98_19055</name>
</gene>
<evidence type="ECO:0000313" key="7">
    <source>
        <dbReference type="Proteomes" id="UP000241771"/>
    </source>
</evidence>
<dbReference type="Pfam" id="PF00989">
    <property type="entry name" value="PAS"/>
    <property type="match status" value="1"/>
</dbReference>
<dbReference type="InterPro" id="IPR013656">
    <property type="entry name" value="PAS_4"/>
</dbReference>
<dbReference type="Pfam" id="PF08448">
    <property type="entry name" value="PAS_4"/>
    <property type="match status" value="1"/>
</dbReference>
<dbReference type="PROSITE" id="PS50887">
    <property type="entry name" value="GGDEF"/>
    <property type="match status" value="1"/>
</dbReference>
<dbReference type="SUPFAM" id="SSF55785">
    <property type="entry name" value="PYP-like sensor domain (PAS domain)"/>
    <property type="match status" value="2"/>
</dbReference>
<dbReference type="InterPro" id="IPR000014">
    <property type="entry name" value="PAS"/>
</dbReference>
<dbReference type="GO" id="GO:0007165">
    <property type="term" value="P:signal transduction"/>
    <property type="evidence" value="ECO:0007669"/>
    <property type="project" value="InterPro"/>
</dbReference>
<evidence type="ECO:0000256" key="2">
    <source>
        <dbReference type="SAM" id="Phobius"/>
    </source>
</evidence>
<dbReference type="InterPro" id="IPR000160">
    <property type="entry name" value="GGDEF_dom"/>
</dbReference>
<protein>
    <submittedName>
        <fullName evidence="6">PAS domain S-box protein</fullName>
    </submittedName>
</protein>
<feature type="transmembrane region" description="Helical" evidence="2">
    <location>
        <begin position="164"/>
        <end position="182"/>
    </location>
</feature>
<keyword evidence="2" id="KW-0472">Membrane</keyword>
<feature type="domain" description="HAMP" evidence="4">
    <location>
        <begin position="187"/>
        <end position="241"/>
    </location>
</feature>
<dbReference type="RefSeq" id="WP_036816115.1">
    <property type="nucleotide sequence ID" value="NZ_JGVO01000012.1"/>
</dbReference>
<dbReference type="InterPro" id="IPR052155">
    <property type="entry name" value="Biofilm_reg_signaling"/>
</dbReference>
<dbReference type="NCBIfam" id="TIGR00254">
    <property type="entry name" value="GGDEF"/>
    <property type="match status" value="1"/>
</dbReference>
<dbReference type="NCBIfam" id="TIGR00229">
    <property type="entry name" value="sensory_box"/>
    <property type="match status" value="2"/>
</dbReference>
<dbReference type="PROSITE" id="PS50112">
    <property type="entry name" value="PAS"/>
    <property type="match status" value="2"/>
</dbReference>
<feature type="domain" description="GGDEF" evidence="5">
    <location>
        <begin position="528"/>
        <end position="662"/>
    </location>
</feature>
<dbReference type="AlphaFoldDB" id="A0A2T3NNS8"/>
<dbReference type="Gene3D" id="6.10.340.10">
    <property type="match status" value="1"/>
</dbReference>
<dbReference type="Pfam" id="PF00672">
    <property type="entry name" value="HAMP"/>
    <property type="match status" value="1"/>
</dbReference>
<dbReference type="SMART" id="SM00091">
    <property type="entry name" value="PAS"/>
    <property type="match status" value="2"/>
</dbReference>
<dbReference type="GO" id="GO:0006355">
    <property type="term" value="P:regulation of DNA-templated transcription"/>
    <property type="evidence" value="ECO:0007669"/>
    <property type="project" value="InterPro"/>
</dbReference>
<dbReference type="PANTHER" id="PTHR44757:SF2">
    <property type="entry name" value="BIOFILM ARCHITECTURE MAINTENANCE PROTEIN MBAA"/>
    <property type="match status" value="1"/>
</dbReference>
<dbReference type="InterPro" id="IPR043128">
    <property type="entry name" value="Rev_trsase/Diguanyl_cyclase"/>
</dbReference>
<keyword evidence="2" id="KW-1133">Transmembrane helix</keyword>
<dbReference type="CDD" id="cd01949">
    <property type="entry name" value="GGDEF"/>
    <property type="match status" value="1"/>
</dbReference>
<evidence type="ECO:0000259" key="4">
    <source>
        <dbReference type="PROSITE" id="PS50885"/>
    </source>
</evidence>
<feature type="transmembrane region" description="Helical" evidence="2">
    <location>
        <begin position="14"/>
        <end position="34"/>
    </location>
</feature>
<dbReference type="Gene3D" id="3.30.450.20">
    <property type="entry name" value="PAS domain"/>
    <property type="match status" value="2"/>
</dbReference>
<dbReference type="Gene3D" id="3.30.70.270">
    <property type="match status" value="1"/>
</dbReference>
<evidence type="ECO:0000259" key="3">
    <source>
        <dbReference type="PROSITE" id="PS50112"/>
    </source>
</evidence>
<keyword evidence="7" id="KW-1185">Reference proteome</keyword>
<dbReference type="InterPro" id="IPR035965">
    <property type="entry name" value="PAS-like_dom_sf"/>
</dbReference>
<proteinExistence type="predicted"/>
<dbReference type="EMBL" id="PYMA01000014">
    <property type="protein sequence ID" value="PSW17619.1"/>
    <property type="molecule type" value="Genomic_DNA"/>
</dbReference>
<dbReference type="SUPFAM" id="SSF55073">
    <property type="entry name" value="Nucleotide cyclase"/>
    <property type="match status" value="1"/>
</dbReference>
<accession>A0A2T3NNS8</accession>
<comment type="cofactor">
    <cofactor evidence="1">
        <name>Mg(2+)</name>
        <dbReference type="ChEBI" id="CHEBI:18420"/>
    </cofactor>
</comment>
<keyword evidence="2" id="KW-0812">Transmembrane</keyword>
<dbReference type="GO" id="GO:0003824">
    <property type="term" value="F:catalytic activity"/>
    <property type="evidence" value="ECO:0007669"/>
    <property type="project" value="UniProtKB-ARBA"/>
</dbReference>
<dbReference type="CDD" id="cd06225">
    <property type="entry name" value="HAMP"/>
    <property type="match status" value="1"/>
</dbReference>
<dbReference type="Proteomes" id="UP000241771">
    <property type="component" value="Unassembled WGS sequence"/>
</dbReference>
<dbReference type="PROSITE" id="PS50885">
    <property type="entry name" value="HAMP"/>
    <property type="match status" value="1"/>
</dbReference>
<dbReference type="SMART" id="SM00267">
    <property type="entry name" value="GGDEF"/>
    <property type="match status" value="1"/>
</dbReference>
<feature type="domain" description="PAS" evidence="3">
    <location>
        <begin position="253"/>
        <end position="323"/>
    </location>
</feature>
<organism evidence="6 7">
    <name type="scientific">Photobacterium sanctipauli</name>
    <dbReference type="NCBI Taxonomy" id="1342794"/>
    <lineage>
        <taxon>Bacteria</taxon>
        <taxon>Pseudomonadati</taxon>
        <taxon>Pseudomonadota</taxon>
        <taxon>Gammaproteobacteria</taxon>
        <taxon>Vibrionales</taxon>
        <taxon>Vibrionaceae</taxon>
        <taxon>Photobacterium</taxon>
    </lineage>
</organism>
<name>A0A2T3NNS8_9GAMM</name>
<dbReference type="Pfam" id="PF00990">
    <property type="entry name" value="GGDEF"/>
    <property type="match status" value="1"/>
</dbReference>
<feature type="domain" description="PAS" evidence="3">
    <location>
        <begin position="372"/>
        <end position="442"/>
    </location>
</feature>
<reference evidence="6 7" key="1">
    <citation type="submission" date="2018-01" db="EMBL/GenBank/DDBJ databases">
        <title>Whole genome sequencing of Histamine producing bacteria.</title>
        <authorList>
            <person name="Butler K."/>
        </authorList>
    </citation>
    <scope>NUCLEOTIDE SEQUENCE [LARGE SCALE GENOMIC DNA]</scope>
    <source>
        <strain evidence="6 7">DSM 100436</strain>
    </source>
</reference>
<dbReference type="CDD" id="cd00130">
    <property type="entry name" value="PAS"/>
    <property type="match status" value="2"/>
</dbReference>
<evidence type="ECO:0000259" key="5">
    <source>
        <dbReference type="PROSITE" id="PS50887"/>
    </source>
</evidence>
<dbReference type="InterPro" id="IPR003660">
    <property type="entry name" value="HAMP_dom"/>
</dbReference>
<dbReference type="SMART" id="SM00304">
    <property type="entry name" value="HAMP"/>
    <property type="match status" value="1"/>
</dbReference>
<dbReference type="OrthoDB" id="9812260at2"/>
<dbReference type="InterPro" id="IPR013767">
    <property type="entry name" value="PAS_fold"/>
</dbReference>
<dbReference type="GO" id="GO:0016020">
    <property type="term" value="C:membrane"/>
    <property type="evidence" value="ECO:0007669"/>
    <property type="project" value="InterPro"/>
</dbReference>
<sequence>MNKWIEKLTLNQRLSLPIISFIVIVFMAFQVFSYQRYLNLEKSNLVTRTNILANGVGLNLTAPVLFNDVVAAHDILSAFKADTLIARVRLERPDHSLFAHYIDDSIKFTPPTPKQQHLIVQNGHHFGTEMLYIIVPILLDGENIAHMHIAVSLHKLQALRITHLKISLFLLLLLFGVGAYIINRMQLWVTNPITQLNKAIIRLIKGDEHKPLTQSRYTNDELSSLVSGFNQMVDKISLRDSKIREAMAELAEEKAFAEDVIETVQHALIVVNHHGYITLVNQACQHVFDIPLTQLSGKYFIDIIASDHDNPVIPIVRKALCKGAVIDQLTIQTRSSSGEEKVYLVFSRPLNQRHQTLFAIEDITDRYQAEKQQKLAANIFENSQDAILLFDKNGNISMVNTAFESMTGYSEADILGKPFRQLVDDDEYQRLQATILYSLNIANQWQGEINTRTMNNESLPLFVRVNQIQDSHSKEPQTVVIASDLRSMKEVQRLEHLANHDPLTNLPNRAKLHQSLRRYLIQQHTSQQVFAVLFIDLDGFKDVNDSYGHEAGDQVLKIIAEKLKGTVRKTDLVSRLAGDEFVILLSPIESEDGVRRTCQRLFDRIDEPIQLGSKALSISASIGCYYVLPNEKQNGDDILRRADKAMYEAKILGKGQVIEYNSMYGNNSG</sequence>
<evidence type="ECO:0000313" key="6">
    <source>
        <dbReference type="EMBL" id="PSW17619.1"/>
    </source>
</evidence>
<comment type="caution">
    <text evidence="6">The sequence shown here is derived from an EMBL/GenBank/DDBJ whole genome shotgun (WGS) entry which is preliminary data.</text>
</comment>
<dbReference type="InterPro" id="IPR033417">
    <property type="entry name" value="CHASE8"/>
</dbReference>
<dbReference type="FunFam" id="3.30.70.270:FF:000001">
    <property type="entry name" value="Diguanylate cyclase domain protein"/>
    <property type="match status" value="1"/>
</dbReference>